<reference evidence="1" key="1">
    <citation type="submission" date="2014-11" db="EMBL/GenBank/DDBJ databases">
        <authorList>
            <person name="Amaro Gonzalez C."/>
        </authorList>
    </citation>
    <scope>NUCLEOTIDE SEQUENCE</scope>
</reference>
<organism evidence="1">
    <name type="scientific">Anguilla anguilla</name>
    <name type="common">European freshwater eel</name>
    <name type="synonym">Muraena anguilla</name>
    <dbReference type="NCBI Taxonomy" id="7936"/>
    <lineage>
        <taxon>Eukaryota</taxon>
        <taxon>Metazoa</taxon>
        <taxon>Chordata</taxon>
        <taxon>Craniata</taxon>
        <taxon>Vertebrata</taxon>
        <taxon>Euteleostomi</taxon>
        <taxon>Actinopterygii</taxon>
        <taxon>Neopterygii</taxon>
        <taxon>Teleostei</taxon>
        <taxon>Anguilliformes</taxon>
        <taxon>Anguillidae</taxon>
        <taxon>Anguilla</taxon>
    </lineage>
</organism>
<proteinExistence type="predicted"/>
<evidence type="ECO:0000313" key="1">
    <source>
        <dbReference type="EMBL" id="JAH38144.1"/>
    </source>
</evidence>
<accession>A0A0E9S9Q5</accession>
<sequence>MLYRYTTSLKKDMTGSGLEHKEHLKNLRPKWLNMVLLNKAFSPKNCL</sequence>
<dbReference type="AlphaFoldDB" id="A0A0E9S9Q5"/>
<protein>
    <submittedName>
        <fullName evidence="1">Uncharacterized protein</fullName>
    </submittedName>
</protein>
<name>A0A0E9S9Q5_ANGAN</name>
<reference evidence="1" key="2">
    <citation type="journal article" date="2015" name="Fish Shellfish Immunol.">
        <title>Early steps in the European eel (Anguilla anguilla)-Vibrio vulnificus interaction in the gills: Role of the RtxA13 toxin.</title>
        <authorList>
            <person name="Callol A."/>
            <person name="Pajuelo D."/>
            <person name="Ebbesson L."/>
            <person name="Teles M."/>
            <person name="MacKenzie S."/>
            <person name="Amaro C."/>
        </authorList>
    </citation>
    <scope>NUCLEOTIDE SEQUENCE</scope>
</reference>
<dbReference type="EMBL" id="GBXM01070433">
    <property type="protein sequence ID" value="JAH38144.1"/>
    <property type="molecule type" value="Transcribed_RNA"/>
</dbReference>